<keyword evidence="7" id="KW-0325">Glycoprotein</keyword>
<evidence type="ECO:0000256" key="4">
    <source>
        <dbReference type="ARBA" id="ARBA00022692"/>
    </source>
</evidence>
<dbReference type="RefSeq" id="XP_044652113.1">
    <property type="nucleotide sequence ID" value="XM_044796178.1"/>
</dbReference>
<evidence type="ECO:0000313" key="9">
    <source>
        <dbReference type="EMBL" id="GIZ37626.1"/>
    </source>
</evidence>
<comment type="caution">
    <text evidence="9">The sequence shown here is derived from an EMBL/GenBank/DDBJ whole genome shotgun (WGS) entry which is preliminary data.</text>
</comment>
<dbReference type="InterPro" id="IPR029044">
    <property type="entry name" value="Nucleotide-diphossugar_trans"/>
</dbReference>
<evidence type="ECO:0000256" key="5">
    <source>
        <dbReference type="ARBA" id="ARBA00022989"/>
    </source>
</evidence>
<dbReference type="GO" id="GO:0016020">
    <property type="term" value="C:membrane"/>
    <property type="evidence" value="ECO:0007669"/>
    <property type="project" value="UniProtKB-SubCell"/>
</dbReference>
<evidence type="ECO:0000256" key="2">
    <source>
        <dbReference type="ARBA" id="ARBA00022676"/>
    </source>
</evidence>
<sequence>MASQVLPTPHLHLDPISNVSMTNGAPITTAPITPAEQFNYTLMTLFIFFFVFRYLRTVVSIFTWFSWSAIPVAEKPKYTSQDVTVLIPTTFKTPAELMACIKRILACNPAKVFVITSDDNVHLVKDMCILHNFGQYDVVVLGVEHLNKRKQLLRAIPLVETDITVLADDDVFWPDENYLDYLLAVFEDDKVGGGGTRQRVHRNLRTDWVNMLGISYLERRVWNNCTTNAIDGSISTLSGRTAAYRSCILQSDSFRYKFLNDTWRGRPLNSDDDKFITRFTYGSGWKIVIQPDSRSILETTVEADFPGYQQQCLRWARAHWRGNFTVMENETYWRSLRMWWGLYAIYMSMWQTPNILCEGLLAGLLCGAVGSPSVAPHFWIALGCWIFFAKNLKMLPHFCRYPQDMMYIPVLMLFSYYHGYLNIKALCTMTTTHWGNKQLSEEEKPRVRPDQIPDLVRNARDFVDGYHEPTPGHIVVGSDYFQARATEEDKIVDNLYHDSVETPDCTAQGIDTAGDASVGADEADMGPGNVADLLA</sequence>
<dbReference type="GO" id="GO:0016757">
    <property type="term" value="F:glycosyltransferase activity"/>
    <property type="evidence" value="ECO:0007669"/>
    <property type="project" value="UniProtKB-KW"/>
</dbReference>
<evidence type="ECO:0000256" key="1">
    <source>
        <dbReference type="ARBA" id="ARBA00004370"/>
    </source>
</evidence>
<reference evidence="9 10" key="1">
    <citation type="submission" date="2021-01" db="EMBL/GenBank/DDBJ databases">
        <title>Cercospora kikuchii MAFF 305040 whole genome shotgun sequence.</title>
        <authorList>
            <person name="Kashiwa T."/>
            <person name="Suzuki T."/>
        </authorList>
    </citation>
    <scope>NUCLEOTIDE SEQUENCE [LARGE SCALE GENOMIC DNA]</scope>
    <source>
        <strain evidence="9 10">MAFF 305040</strain>
    </source>
</reference>
<evidence type="ECO:0000256" key="8">
    <source>
        <dbReference type="SAM" id="MobiDB-lite"/>
    </source>
</evidence>
<dbReference type="EMBL" id="BOLY01000001">
    <property type="protein sequence ID" value="GIZ37626.1"/>
    <property type="molecule type" value="Genomic_DNA"/>
</dbReference>
<dbReference type="AlphaFoldDB" id="A0A9P3CA34"/>
<evidence type="ECO:0000256" key="6">
    <source>
        <dbReference type="ARBA" id="ARBA00023136"/>
    </source>
</evidence>
<accession>A0A9P3CA34</accession>
<feature type="region of interest" description="Disordered" evidence="8">
    <location>
        <begin position="506"/>
        <end position="535"/>
    </location>
</feature>
<evidence type="ECO:0000313" key="10">
    <source>
        <dbReference type="Proteomes" id="UP000825890"/>
    </source>
</evidence>
<keyword evidence="10" id="KW-1185">Reference proteome</keyword>
<dbReference type="InterPro" id="IPR052427">
    <property type="entry name" value="Glycosyltrans_GT2/GT47"/>
</dbReference>
<dbReference type="PANTHER" id="PTHR47844">
    <property type="entry name" value="SYNTHASE CPS1, PUTATIVE (AFU_ORTHOLOGUE AFUA_7G02500)-RELATED"/>
    <property type="match status" value="1"/>
</dbReference>
<gene>
    <name evidence="9" type="ORF">CKM354_000106900</name>
</gene>
<keyword evidence="6" id="KW-0472">Membrane</keyword>
<proteinExistence type="predicted"/>
<dbReference type="Pfam" id="PF13641">
    <property type="entry name" value="Glyco_tranf_2_3"/>
    <property type="match status" value="1"/>
</dbReference>
<comment type="subcellular location">
    <subcellularLocation>
        <location evidence="1">Membrane</location>
    </subcellularLocation>
</comment>
<name>A0A9P3CA34_9PEZI</name>
<dbReference type="GeneID" id="68286644"/>
<keyword evidence="3" id="KW-0808">Transferase</keyword>
<protein>
    <recommendedName>
        <fullName evidence="11">Glycosyltransferase family 2 protein</fullName>
    </recommendedName>
</protein>
<dbReference type="Proteomes" id="UP000825890">
    <property type="component" value="Unassembled WGS sequence"/>
</dbReference>
<dbReference type="OrthoDB" id="2849215at2759"/>
<evidence type="ECO:0008006" key="11">
    <source>
        <dbReference type="Google" id="ProtNLM"/>
    </source>
</evidence>
<keyword evidence="2" id="KW-0328">Glycosyltransferase</keyword>
<evidence type="ECO:0000256" key="7">
    <source>
        <dbReference type="ARBA" id="ARBA00023180"/>
    </source>
</evidence>
<keyword evidence="4" id="KW-0812">Transmembrane</keyword>
<dbReference type="PANTHER" id="PTHR47844:SF1">
    <property type="entry name" value="EXOSTOSIN-LIKE 2"/>
    <property type="match status" value="1"/>
</dbReference>
<dbReference type="Gene3D" id="3.90.550.10">
    <property type="entry name" value="Spore Coat Polysaccharide Biosynthesis Protein SpsA, Chain A"/>
    <property type="match status" value="1"/>
</dbReference>
<organism evidence="9 10">
    <name type="scientific">Cercospora kikuchii</name>
    <dbReference type="NCBI Taxonomy" id="84275"/>
    <lineage>
        <taxon>Eukaryota</taxon>
        <taxon>Fungi</taxon>
        <taxon>Dikarya</taxon>
        <taxon>Ascomycota</taxon>
        <taxon>Pezizomycotina</taxon>
        <taxon>Dothideomycetes</taxon>
        <taxon>Dothideomycetidae</taxon>
        <taxon>Mycosphaerellales</taxon>
        <taxon>Mycosphaerellaceae</taxon>
        <taxon>Cercospora</taxon>
    </lineage>
</organism>
<dbReference type="SUPFAM" id="SSF53448">
    <property type="entry name" value="Nucleotide-diphospho-sugar transferases"/>
    <property type="match status" value="1"/>
</dbReference>
<keyword evidence="5" id="KW-1133">Transmembrane helix</keyword>
<evidence type="ECO:0000256" key="3">
    <source>
        <dbReference type="ARBA" id="ARBA00022679"/>
    </source>
</evidence>